<evidence type="ECO:0000256" key="2">
    <source>
        <dbReference type="ARBA" id="ARBA00023002"/>
    </source>
</evidence>
<keyword evidence="1" id="KW-0521">NADP</keyword>
<evidence type="ECO:0000259" key="5">
    <source>
        <dbReference type="Pfam" id="PF00389"/>
    </source>
</evidence>
<dbReference type="InterPro" id="IPR036291">
    <property type="entry name" value="NAD(P)-bd_dom_sf"/>
</dbReference>
<dbReference type="InterPro" id="IPR006139">
    <property type="entry name" value="D-isomer_2_OHA_DH_cat_dom"/>
</dbReference>
<dbReference type="InterPro" id="IPR050223">
    <property type="entry name" value="D-isomer_2-hydroxyacid_DH"/>
</dbReference>
<dbReference type="Gene3D" id="3.40.50.720">
    <property type="entry name" value="NAD(P)-binding Rossmann-like Domain"/>
    <property type="match status" value="2"/>
</dbReference>
<keyword evidence="2 4" id="KW-0560">Oxidoreductase</keyword>
<dbReference type="InterPro" id="IPR006140">
    <property type="entry name" value="D-isomer_DH_NAD-bd"/>
</dbReference>
<dbReference type="EMBL" id="VLJN01000066">
    <property type="protein sequence ID" value="TWG78937.1"/>
    <property type="molecule type" value="Genomic_DNA"/>
</dbReference>
<reference evidence="7 8" key="1">
    <citation type="submission" date="2019-07" db="EMBL/GenBank/DDBJ databases">
        <title>Genome sequencing of lignin-degrading bacterial isolates.</title>
        <authorList>
            <person name="Gladden J."/>
        </authorList>
    </citation>
    <scope>NUCLEOTIDE SEQUENCE [LARGE SCALE GENOMIC DNA]</scope>
    <source>
        <strain evidence="7 8">J11</strain>
    </source>
</reference>
<evidence type="ECO:0000259" key="6">
    <source>
        <dbReference type="Pfam" id="PF02826"/>
    </source>
</evidence>
<dbReference type="PANTHER" id="PTHR10996:SF178">
    <property type="entry name" value="2-HYDROXYACID DEHYDROGENASE YGL185C-RELATED"/>
    <property type="match status" value="1"/>
</dbReference>
<evidence type="ECO:0000256" key="1">
    <source>
        <dbReference type="ARBA" id="ARBA00022857"/>
    </source>
</evidence>
<evidence type="ECO:0000256" key="4">
    <source>
        <dbReference type="RuleBase" id="RU003719"/>
    </source>
</evidence>
<gene>
    <name evidence="7" type="ORF">L602_000800000060</name>
</gene>
<dbReference type="GO" id="GO:0005829">
    <property type="term" value="C:cytosol"/>
    <property type="evidence" value="ECO:0007669"/>
    <property type="project" value="TreeGrafter"/>
</dbReference>
<evidence type="ECO:0000313" key="7">
    <source>
        <dbReference type="EMBL" id="TWG78937.1"/>
    </source>
</evidence>
<feature type="domain" description="D-isomer specific 2-hydroxyacid dehydrogenase catalytic" evidence="5">
    <location>
        <begin position="7"/>
        <end position="313"/>
    </location>
</feature>
<dbReference type="Pfam" id="PF00389">
    <property type="entry name" value="2-Hacid_dh"/>
    <property type="match status" value="1"/>
</dbReference>
<evidence type="ECO:0000313" key="8">
    <source>
        <dbReference type="Proteomes" id="UP000318141"/>
    </source>
</evidence>
<dbReference type="GO" id="GO:0016618">
    <property type="term" value="F:hydroxypyruvate reductase [NAD(P)H] activity"/>
    <property type="evidence" value="ECO:0007669"/>
    <property type="project" value="TreeGrafter"/>
</dbReference>
<comment type="similarity">
    <text evidence="4">Belongs to the D-isomer specific 2-hydroxyacid dehydrogenase family.</text>
</comment>
<evidence type="ECO:0000256" key="3">
    <source>
        <dbReference type="ARBA" id="ARBA00023027"/>
    </source>
</evidence>
<dbReference type="SUPFAM" id="SSF52283">
    <property type="entry name" value="Formate/glycerate dehydrogenase catalytic domain-like"/>
    <property type="match status" value="1"/>
</dbReference>
<keyword evidence="3" id="KW-0520">NAD</keyword>
<dbReference type="Pfam" id="PF02826">
    <property type="entry name" value="2-Hacid_dh_C"/>
    <property type="match status" value="1"/>
</dbReference>
<protein>
    <submittedName>
        <fullName evidence="7">Lactate dehydrogenase-like 2-hydroxyacid dehydrogenase</fullName>
    </submittedName>
</protein>
<sequence length="313" mass="33482">MSRPILLVVTPFSPEALAPLHAHYEVVDWRALPSQPAFCREHGGRVRAMITNGMVGVPPACRDTMANLGVIACNGVGYDAIDVEWASARGIRVTNTPDILSGDVADLALALALAAFRSLPAADRFVREGHWRAGPFPLARRFWGSRVGIVGLGRIGRLIARRAAAFDTGIGYTGRRQQHDVPYAYYDSPRALAQWADVLIVATPGGEGTRHLVGRDELHALGADGVLVNVARGSVVDERALIEALHTGALGAAGLDVFEDEPRVPHALIESPRVVLTPHIASATVQTRRAMAELVAENLVRHAQGLPLATPVN</sequence>
<keyword evidence="8" id="KW-1185">Reference proteome</keyword>
<dbReference type="PANTHER" id="PTHR10996">
    <property type="entry name" value="2-HYDROXYACID DEHYDROGENASE-RELATED"/>
    <property type="match status" value="1"/>
</dbReference>
<comment type="caution">
    <text evidence="7">The sequence shown here is derived from an EMBL/GenBank/DDBJ whole genome shotgun (WGS) entry which is preliminary data.</text>
</comment>
<dbReference type="GO" id="GO:0030267">
    <property type="term" value="F:glyoxylate reductase (NADPH) activity"/>
    <property type="evidence" value="ECO:0007669"/>
    <property type="project" value="TreeGrafter"/>
</dbReference>
<feature type="domain" description="D-isomer specific 2-hydroxyacid dehydrogenase NAD-binding" evidence="6">
    <location>
        <begin position="109"/>
        <end position="281"/>
    </location>
</feature>
<dbReference type="GO" id="GO:0051287">
    <property type="term" value="F:NAD binding"/>
    <property type="evidence" value="ECO:0007669"/>
    <property type="project" value="InterPro"/>
</dbReference>
<dbReference type="AlphaFoldDB" id="A0A562B145"/>
<name>A0A562B145_9BURK</name>
<proteinExistence type="inferred from homology"/>
<dbReference type="OrthoDB" id="9805416at2"/>
<dbReference type="CDD" id="cd12156">
    <property type="entry name" value="HPPR"/>
    <property type="match status" value="1"/>
</dbReference>
<dbReference type="FunFam" id="3.40.50.720:FF:000213">
    <property type="entry name" value="Putative 2-hydroxyacid dehydrogenase"/>
    <property type="match status" value="1"/>
</dbReference>
<dbReference type="SUPFAM" id="SSF51735">
    <property type="entry name" value="NAD(P)-binding Rossmann-fold domains"/>
    <property type="match status" value="1"/>
</dbReference>
<organism evidence="7 8">
    <name type="scientific">Cupriavidus gilardii J11</name>
    <dbReference type="NCBI Taxonomy" id="936133"/>
    <lineage>
        <taxon>Bacteria</taxon>
        <taxon>Pseudomonadati</taxon>
        <taxon>Pseudomonadota</taxon>
        <taxon>Betaproteobacteria</taxon>
        <taxon>Burkholderiales</taxon>
        <taxon>Burkholderiaceae</taxon>
        <taxon>Cupriavidus</taxon>
    </lineage>
</organism>
<dbReference type="Proteomes" id="UP000318141">
    <property type="component" value="Unassembled WGS sequence"/>
</dbReference>
<accession>A0A562B145</accession>